<protein>
    <recommendedName>
        <fullName evidence="3">MarR family transcriptional regulator</fullName>
    </recommendedName>
</protein>
<name>A0A0D0P0P0_KITGR</name>
<gene>
    <name evidence="1" type="ORF">TR51_13830</name>
</gene>
<dbReference type="PATRIC" id="fig|2064.6.peg.2975"/>
<dbReference type="InterPro" id="IPR052552">
    <property type="entry name" value="YeaO-like"/>
</dbReference>
<comment type="caution">
    <text evidence="1">The sequence shown here is derived from an EMBL/GenBank/DDBJ whole genome shotgun (WGS) entry which is preliminary data.</text>
</comment>
<keyword evidence="2" id="KW-1185">Reference proteome</keyword>
<evidence type="ECO:0000313" key="1">
    <source>
        <dbReference type="EMBL" id="KIQ65101.1"/>
    </source>
</evidence>
<dbReference type="STRING" id="2064.TR51_13830"/>
<dbReference type="Proteomes" id="UP000032066">
    <property type="component" value="Unassembled WGS sequence"/>
</dbReference>
<evidence type="ECO:0008006" key="3">
    <source>
        <dbReference type="Google" id="ProtNLM"/>
    </source>
</evidence>
<proteinExistence type="predicted"/>
<dbReference type="EMBL" id="JXZB01000002">
    <property type="protein sequence ID" value="KIQ65101.1"/>
    <property type="molecule type" value="Genomic_DNA"/>
</dbReference>
<dbReference type="PANTHER" id="PTHR36849">
    <property type="entry name" value="CYTOPLASMIC PROTEIN-RELATED"/>
    <property type="match status" value="1"/>
</dbReference>
<evidence type="ECO:0000313" key="2">
    <source>
        <dbReference type="Proteomes" id="UP000032066"/>
    </source>
</evidence>
<sequence length="116" mass="13518">MSVRVERVYEAPDGGVRVLVDRLWPRGLKKEDAQLDRWAKEIAPSTELRRWFHGPQSEYGEFARRYRTELDAPQVQQELAELRELAQNDDLVLLTAVKEPSHSHVNVLLERLEQAD</sequence>
<organism evidence="1 2">
    <name type="scientific">Kitasatospora griseola</name>
    <name type="common">Streptomyces griseolosporeus</name>
    <dbReference type="NCBI Taxonomy" id="2064"/>
    <lineage>
        <taxon>Bacteria</taxon>
        <taxon>Bacillati</taxon>
        <taxon>Actinomycetota</taxon>
        <taxon>Actinomycetes</taxon>
        <taxon>Kitasatosporales</taxon>
        <taxon>Streptomycetaceae</taxon>
        <taxon>Kitasatospora</taxon>
    </lineage>
</organism>
<dbReference type="AlphaFoldDB" id="A0A0D0P0P0"/>
<dbReference type="Pfam" id="PF22752">
    <property type="entry name" value="DUF488-N3i"/>
    <property type="match status" value="1"/>
</dbReference>
<dbReference type="OrthoDB" id="9790745at2"/>
<reference evidence="1 2" key="1">
    <citation type="submission" date="2015-02" db="EMBL/GenBank/DDBJ databases">
        <title>Draft genome sequence of Kitasatospora griseola MF730-N6, a bafilomycin, terpentecin and satosporin producer.</title>
        <authorList>
            <person name="Arens J.C."/>
            <person name="Haltli B."/>
            <person name="Kerr R.G."/>
        </authorList>
    </citation>
    <scope>NUCLEOTIDE SEQUENCE [LARGE SCALE GENOMIC DNA]</scope>
    <source>
        <strain evidence="1 2">MF730-N6</strain>
    </source>
</reference>
<dbReference type="RefSeq" id="WP_043911126.1">
    <property type="nucleotide sequence ID" value="NZ_JXZB01000002.1"/>
</dbReference>
<accession>A0A0D0P0P0</accession>
<dbReference type="PANTHER" id="PTHR36849:SF1">
    <property type="entry name" value="CYTOPLASMIC PROTEIN"/>
    <property type="match status" value="1"/>
</dbReference>